<dbReference type="RefSeq" id="WP_317944442.1">
    <property type="nucleotide sequence ID" value="NZ_JAUBDI010000010.1"/>
</dbReference>
<name>A0ABU4GA24_9BACL</name>
<organism evidence="1 2">
    <name type="scientific">Sporosarcina saromensis</name>
    <dbReference type="NCBI Taxonomy" id="359365"/>
    <lineage>
        <taxon>Bacteria</taxon>
        <taxon>Bacillati</taxon>
        <taxon>Bacillota</taxon>
        <taxon>Bacilli</taxon>
        <taxon>Bacillales</taxon>
        <taxon>Caryophanaceae</taxon>
        <taxon>Sporosarcina</taxon>
    </lineage>
</organism>
<accession>A0ABU4GA24</accession>
<dbReference type="EMBL" id="JAUBDI010000010">
    <property type="protein sequence ID" value="MDW0113841.1"/>
    <property type="molecule type" value="Genomic_DNA"/>
</dbReference>
<protein>
    <submittedName>
        <fullName evidence="1">Uncharacterized protein</fullName>
    </submittedName>
</protein>
<sequence length="102" mass="12231">MNEFHNYKYIIIENDEFLNVSIEEIENALKNDYRIYVLNVDDTKAISKVLFNSDNYEWITSSEKSIVNIQYDEDDNSYLTNFVIPKDEYNYKNIIARIIDNQ</sequence>
<evidence type="ECO:0000313" key="2">
    <source>
        <dbReference type="Proteomes" id="UP001282284"/>
    </source>
</evidence>
<keyword evidence="2" id="KW-1185">Reference proteome</keyword>
<evidence type="ECO:0000313" key="1">
    <source>
        <dbReference type="EMBL" id="MDW0113841.1"/>
    </source>
</evidence>
<reference evidence="1 2" key="1">
    <citation type="submission" date="2023-06" db="EMBL/GenBank/DDBJ databases">
        <title>Sporosarcina sp. nov., isolated from Korean traditional fermented seafood 'Jeotgal'.</title>
        <authorList>
            <person name="Yang A.I."/>
            <person name="Shin N.-R."/>
        </authorList>
    </citation>
    <scope>NUCLEOTIDE SEQUENCE [LARGE SCALE GENOMIC DNA]</scope>
    <source>
        <strain evidence="1 2">KCTC13119</strain>
    </source>
</reference>
<dbReference type="Proteomes" id="UP001282284">
    <property type="component" value="Unassembled WGS sequence"/>
</dbReference>
<proteinExistence type="predicted"/>
<gene>
    <name evidence="1" type="ORF">QT711_11640</name>
</gene>
<comment type="caution">
    <text evidence="1">The sequence shown here is derived from an EMBL/GenBank/DDBJ whole genome shotgun (WGS) entry which is preliminary data.</text>
</comment>